<feature type="domain" description="Toprim" evidence="14">
    <location>
        <begin position="257"/>
        <end position="340"/>
    </location>
</feature>
<dbReference type="Gene3D" id="3.40.1360.10">
    <property type="match status" value="1"/>
</dbReference>
<dbReference type="SMART" id="SM00400">
    <property type="entry name" value="ZnF_CHCC"/>
    <property type="match status" value="1"/>
</dbReference>
<proteinExistence type="inferred from homology"/>
<keyword evidence="4 12" id="KW-0548">Nucleotidyltransferase</keyword>
<dbReference type="OrthoDB" id="9803773at2"/>
<dbReference type="Gene3D" id="3.90.580.10">
    <property type="entry name" value="Zinc finger, CHC2-type domain"/>
    <property type="match status" value="1"/>
</dbReference>
<dbReference type="GO" id="GO:0008270">
    <property type="term" value="F:zinc ion binding"/>
    <property type="evidence" value="ECO:0007669"/>
    <property type="project" value="UniProtKB-UniRule"/>
</dbReference>
<evidence type="ECO:0000256" key="11">
    <source>
        <dbReference type="ARBA" id="ARBA00023163"/>
    </source>
</evidence>
<dbReference type="CDD" id="cd03364">
    <property type="entry name" value="TOPRIM_DnaG_primases"/>
    <property type="match status" value="1"/>
</dbReference>
<dbReference type="GO" id="GO:0000428">
    <property type="term" value="C:DNA-directed RNA polymerase complex"/>
    <property type="evidence" value="ECO:0007669"/>
    <property type="project" value="UniProtKB-KW"/>
</dbReference>
<keyword evidence="1 12" id="KW-0240">DNA-directed RNA polymerase</keyword>
<keyword evidence="7 12" id="KW-0863">Zinc-finger</keyword>
<dbReference type="InterPro" id="IPR013264">
    <property type="entry name" value="DNAG_N"/>
</dbReference>
<dbReference type="HAMAP" id="MF_00974">
    <property type="entry name" value="DNA_primase_DnaG"/>
    <property type="match status" value="1"/>
</dbReference>
<keyword evidence="2 12" id="KW-0639">Primosome</keyword>
<evidence type="ECO:0000256" key="9">
    <source>
        <dbReference type="ARBA" id="ARBA00022842"/>
    </source>
</evidence>
<comment type="cofactor">
    <cofactor evidence="12">
        <name>Zn(2+)</name>
        <dbReference type="ChEBI" id="CHEBI:29105"/>
    </cofactor>
    <text evidence="12">Binds 1 zinc ion per monomer.</text>
</comment>
<dbReference type="RefSeq" id="WP_121940761.1">
    <property type="nucleotide sequence ID" value="NZ_CP137846.1"/>
</dbReference>
<evidence type="ECO:0000313" key="16">
    <source>
        <dbReference type="Proteomes" id="UP000267246"/>
    </source>
</evidence>
<dbReference type="SUPFAM" id="SSF57783">
    <property type="entry name" value="Zinc beta-ribbon"/>
    <property type="match status" value="1"/>
</dbReference>
<dbReference type="InterPro" id="IPR037068">
    <property type="entry name" value="DNA_primase_core_N_sf"/>
</dbReference>
<dbReference type="InterPro" id="IPR002694">
    <property type="entry name" value="Znf_CHC2"/>
</dbReference>
<organism evidence="15 16">
    <name type="scientific">Metamycoplasma subdolum</name>
    <dbReference type="NCBI Taxonomy" id="92407"/>
    <lineage>
        <taxon>Bacteria</taxon>
        <taxon>Bacillati</taxon>
        <taxon>Mycoplasmatota</taxon>
        <taxon>Mycoplasmoidales</taxon>
        <taxon>Metamycoplasmataceae</taxon>
        <taxon>Metamycoplasma</taxon>
    </lineage>
</organism>
<dbReference type="InterPro" id="IPR030846">
    <property type="entry name" value="DnaG_bac"/>
</dbReference>
<dbReference type="InterPro" id="IPR006171">
    <property type="entry name" value="TOPRIM_dom"/>
</dbReference>
<feature type="zinc finger region" description="CHC2-type" evidence="12">
    <location>
        <begin position="37"/>
        <end position="61"/>
    </location>
</feature>
<sequence length="633" mass="73463">MEQKNVWTLVLEKTDIVSVISEFVQMQKRGKNYLGLCPFHGEKTPSFTVSPEKNIFSCFGCKKSGSVIKFIELYKKITPIEALKYLAEKVGVDASNYLQRYDKGSKLTEDQLQIIDIENDAHTFFQYHMISAKINNDELKKFLEKRKLTHELIKEFELGFAPKDESIYNFLKQKSYTDLDILKSSLTSSKDITGNFFVDRLMFPIKDKDGHVVAFSGRDISGKSTSKYLNSSETSVFKKGSVLFNYFKAKPFINDSKEVYLVEGQFDCIALHKVGIKNVVAIMGTAFTEEHLELFKNCQINLFFDSDEAGKIATKKNLKMILFFAGKFNLKVNLIVNNLTKDADEIFNIDEGKTLTKILGAKIDASEYLFKEYIIGSENLLAKQRTKNYQEMFEYLYYLTNQERALFKDRVLKQNYLSEETYRSFESEFLVPNFPSDPSFKQIINRFNKKEGADFPKTPSFMNNFDFDDSIFSPPPIEKGFTGFVSIEDLDFKKKDSKFSNKNIRQFGRNKIISQLILTFLREPLLAEKYKDMLSQVKLRDFEERRRELLMFVIDNNFKLNNKDELKHKIEEAKITKATKENYLKALEEISFNIETINEAKIQDHLRSLNAENEVVENQKEHLTAEKILGTKK</sequence>
<dbReference type="AlphaFoldDB" id="A0A3M0AHD7"/>
<evidence type="ECO:0000256" key="4">
    <source>
        <dbReference type="ARBA" id="ARBA00022695"/>
    </source>
</evidence>
<dbReference type="InterPro" id="IPR034151">
    <property type="entry name" value="TOPRIM_DnaG_bac"/>
</dbReference>
<keyword evidence="8 12" id="KW-0862">Zinc</keyword>
<keyword evidence="6 12" id="KW-0479">Metal-binding</keyword>
<dbReference type="PANTHER" id="PTHR30313">
    <property type="entry name" value="DNA PRIMASE"/>
    <property type="match status" value="1"/>
</dbReference>
<dbReference type="EC" id="2.7.7.101" evidence="12"/>
<keyword evidence="5 12" id="KW-0235">DNA replication</keyword>
<evidence type="ECO:0000313" key="15">
    <source>
        <dbReference type="EMBL" id="RMA78642.1"/>
    </source>
</evidence>
<comment type="function">
    <text evidence="12">RNA polymerase that catalyzes the synthesis of short RNA molecules used as primers for DNA polymerase during DNA replication.</text>
</comment>
<keyword evidence="11 12" id="KW-0804">Transcription</keyword>
<evidence type="ECO:0000256" key="12">
    <source>
        <dbReference type="HAMAP-Rule" id="MF_00974"/>
    </source>
</evidence>
<dbReference type="Pfam" id="PF08275">
    <property type="entry name" value="DNAG_N"/>
    <property type="match status" value="1"/>
</dbReference>
<evidence type="ECO:0000256" key="8">
    <source>
        <dbReference type="ARBA" id="ARBA00022833"/>
    </source>
</evidence>
<keyword evidence="3 12" id="KW-0808">Transferase</keyword>
<feature type="coiled-coil region" evidence="13">
    <location>
        <begin position="556"/>
        <end position="626"/>
    </location>
</feature>
<dbReference type="Gene3D" id="3.90.980.10">
    <property type="entry name" value="DNA primase, catalytic core, N-terminal domain"/>
    <property type="match status" value="1"/>
</dbReference>
<evidence type="ECO:0000256" key="13">
    <source>
        <dbReference type="SAM" id="Coils"/>
    </source>
</evidence>
<keyword evidence="9" id="KW-0460">Magnesium</keyword>
<keyword evidence="16" id="KW-1185">Reference proteome</keyword>
<comment type="caution">
    <text evidence="15">The sequence shown here is derived from an EMBL/GenBank/DDBJ whole genome shotgun (WGS) entry which is preliminary data.</text>
</comment>
<protein>
    <recommendedName>
        <fullName evidence="12">DNA primase</fullName>
        <ecNumber evidence="12">2.7.7.101</ecNumber>
    </recommendedName>
</protein>
<dbReference type="FunFam" id="3.90.580.10:FF:000001">
    <property type="entry name" value="DNA primase"/>
    <property type="match status" value="1"/>
</dbReference>
<comment type="domain">
    <text evidence="12">Contains an N-terminal zinc-binding domain, a central core domain that contains the primase activity, and a C-terminal DnaB-binding domain.</text>
</comment>
<evidence type="ECO:0000256" key="6">
    <source>
        <dbReference type="ARBA" id="ARBA00022723"/>
    </source>
</evidence>
<name>A0A3M0AHD7_9BACT</name>
<comment type="subunit">
    <text evidence="12">Monomer. Interacts with DnaB.</text>
</comment>
<dbReference type="InterPro" id="IPR036977">
    <property type="entry name" value="DNA_primase_Znf_CHC2"/>
</dbReference>
<dbReference type="GO" id="GO:0003677">
    <property type="term" value="F:DNA binding"/>
    <property type="evidence" value="ECO:0007669"/>
    <property type="project" value="UniProtKB-KW"/>
</dbReference>
<gene>
    <name evidence="12" type="primary">dnaG</name>
    <name evidence="15" type="ORF">JN00_0284</name>
</gene>
<keyword evidence="13" id="KW-0175">Coiled coil</keyword>
<dbReference type="EMBL" id="REFI01000006">
    <property type="protein sequence ID" value="RMA78642.1"/>
    <property type="molecule type" value="Genomic_DNA"/>
</dbReference>
<accession>A0A3M0AHD7</accession>
<reference evidence="15 16" key="1">
    <citation type="submission" date="2018-10" db="EMBL/GenBank/DDBJ databases">
        <title>Genomic Encyclopedia of Archaeal and Bacterial Type Strains, Phase II (KMG-II): from individual species to whole genera.</title>
        <authorList>
            <person name="Goeker M."/>
        </authorList>
    </citation>
    <scope>NUCLEOTIDE SEQUENCE [LARGE SCALE GENOMIC DNA]</scope>
    <source>
        <strain evidence="15 16">ATCC 29870</strain>
    </source>
</reference>
<evidence type="ECO:0000256" key="10">
    <source>
        <dbReference type="ARBA" id="ARBA00023125"/>
    </source>
</evidence>
<comment type="similarity">
    <text evidence="12">Belongs to the DnaG primase family.</text>
</comment>
<dbReference type="GO" id="GO:0003899">
    <property type="term" value="F:DNA-directed RNA polymerase activity"/>
    <property type="evidence" value="ECO:0007669"/>
    <property type="project" value="UniProtKB-UniRule"/>
</dbReference>
<dbReference type="InterPro" id="IPR006295">
    <property type="entry name" value="DNA_primase_DnaG"/>
</dbReference>
<dbReference type="GO" id="GO:0005737">
    <property type="term" value="C:cytoplasm"/>
    <property type="evidence" value="ECO:0007669"/>
    <property type="project" value="TreeGrafter"/>
</dbReference>
<dbReference type="Proteomes" id="UP000267246">
    <property type="component" value="Unassembled WGS sequence"/>
</dbReference>
<dbReference type="InterPro" id="IPR050219">
    <property type="entry name" value="DnaG_primase"/>
</dbReference>
<evidence type="ECO:0000256" key="3">
    <source>
        <dbReference type="ARBA" id="ARBA00022679"/>
    </source>
</evidence>
<dbReference type="PROSITE" id="PS50880">
    <property type="entry name" value="TOPRIM"/>
    <property type="match status" value="1"/>
</dbReference>
<dbReference type="Pfam" id="PF13662">
    <property type="entry name" value="Toprim_4"/>
    <property type="match status" value="1"/>
</dbReference>
<keyword evidence="10 12" id="KW-0238">DNA-binding</keyword>
<evidence type="ECO:0000256" key="2">
    <source>
        <dbReference type="ARBA" id="ARBA00022515"/>
    </source>
</evidence>
<dbReference type="SMART" id="SM00493">
    <property type="entry name" value="TOPRIM"/>
    <property type="match status" value="1"/>
</dbReference>
<dbReference type="GO" id="GO:1990077">
    <property type="term" value="C:primosome complex"/>
    <property type="evidence" value="ECO:0007669"/>
    <property type="project" value="UniProtKB-KW"/>
</dbReference>
<dbReference type="NCBIfam" id="TIGR01391">
    <property type="entry name" value="dnaG"/>
    <property type="match status" value="1"/>
</dbReference>
<dbReference type="SUPFAM" id="SSF56731">
    <property type="entry name" value="DNA primase core"/>
    <property type="match status" value="1"/>
</dbReference>
<evidence type="ECO:0000259" key="14">
    <source>
        <dbReference type="PROSITE" id="PS50880"/>
    </source>
</evidence>
<evidence type="ECO:0000256" key="5">
    <source>
        <dbReference type="ARBA" id="ARBA00022705"/>
    </source>
</evidence>
<dbReference type="PANTHER" id="PTHR30313:SF2">
    <property type="entry name" value="DNA PRIMASE"/>
    <property type="match status" value="1"/>
</dbReference>
<comment type="catalytic activity">
    <reaction evidence="12">
        <text>ssDNA + n NTP = ssDNA/pppN(pN)n-1 hybrid + (n-1) diphosphate.</text>
        <dbReference type="EC" id="2.7.7.101"/>
    </reaction>
</comment>
<evidence type="ECO:0000256" key="7">
    <source>
        <dbReference type="ARBA" id="ARBA00022771"/>
    </source>
</evidence>
<dbReference type="GO" id="GO:0006269">
    <property type="term" value="P:DNA replication, synthesis of primer"/>
    <property type="evidence" value="ECO:0007669"/>
    <property type="project" value="UniProtKB-UniRule"/>
</dbReference>
<dbReference type="Pfam" id="PF01807">
    <property type="entry name" value="Zn_ribbon_DnaG"/>
    <property type="match status" value="1"/>
</dbReference>
<evidence type="ECO:0000256" key="1">
    <source>
        <dbReference type="ARBA" id="ARBA00022478"/>
    </source>
</evidence>